<reference evidence="4" key="1">
    <citation type="submission" date="2022-10" db="EMBL/GenBank/DDBJ databases">
        <authorList>
            <person name="Chen Y."/>
            <person name="Dougan E. K."/>
            <person name="Chan C."/>
            <person name="Rhodes N."/>
            <person name="Thang M."/>
        </authorList>
    </citation>
    <scope>NUCLEOTIDE SEQUENCE</scope>
</reference>
<proteinExistence type="inferred from homology"/>
<dbReference type="GO" id="GO:0005770">
    <property type="term" value="C:late endosome"/>
    <property type="evidence" value="ECO:0007669"/>
    <property type="project" value="TreeGrafter"/>
</dbReference>
<dbReference type="PRINTS" id="PR00449">
    <property type="entry name" value="RASTRNSFRMNG"/>
</dbReference>
<dbReference type="AlphaFoldDB" id="A0A9P1DMX0"/>
<dbReference type="GO" id="GO:0005525">
    <property type="term" value="F:GTP binding"/>
    <property type="evidence" value="ECO:0007669"/>
    <property type="project" value="UniProtKB-KW"/>
</dbReference>
<keyword evidence="2" id="KW-0547">Nucleotide-binding</keyword>
<dbReference type="EMBL" id="CAMXCT010005791">
    <property type="protein sequence ID" value="CAI4013299.1"/>
    <property type="molecule type" value="Genomic_DNA"/>
</dbReference>
<dbReference type="InterPro" id="IPR027417">
    <property type="entry name" value="P-loop_NTPase"/>
</dbReference>
<dbReference type="EMBL" id="CAMXCT030005791">
    <property type="protein sequence ID" value="CAL4800611.1"/>
    <property type="molecule type" value="Genomic_DNA"/>
</dbReference>
<evidence type="ECO:0000313" key="4">
    <source>
        <dbReference type="EMBL" id="CAI4013299.1"/>
    </source>
</evidence>
<protein>
    <submittedName>
        <fullName evidence="4">Uncharacterized protein</fullName>
    </submittedName>
</protein>
<evidence type="ECO:0000256" key="3">
    <source>
        <dbReference type="ARBA" id="ARBA00023134"/>
    </source>
</evidence>
<dbReference type="InterPro" id="IPR001806">
    <property type="entry name" value="Small_GTPase"/>
</dbReference>
<comment type="similarity">
    <text evidence="1">Belongs to the small GTPase superfamily. Rab family.</text>
</comment>
<gene>
    <name evidence="4" type="ORF">C1SCF055_LOCUS38288</name>
</gene>
<evidence type="ECO:0000256" key="2">
    <source>
        <dbReference type="ARBA" id="ARBA00022741"/>
    </source>
</evidence>
<dbReference type="SMART" id="SM00175">
    <property type="entry name" value="RAB"/>
    <property type="match status" value="1"/>
</dbReference>
<dbReference type="Pfam" id="PF00071">
    <property type="entry name" value="Ras"/>
    <property type="match status" value="1"/>
</dbReference>
<dbReference type="EMBL" id="CAMXCT020005791">
    <property type="protein sequence ID" value="CAL1166674.1"/>
    <property type="molecule type" value="Genomic_DNA"/>
</dbReference>
<dbReference type="PANTHER" id="PTHR47981:SF22">
    <property type="entry name" value="RAS-RELATED PROTEIN RAB-7B"/>
    <property type="match status" value="1"/>
</dbReference>
<comment type="caution">
    <text evidence="4">The sequence shown here is derived from an EMBL/GenBank/DDBJ whole genome shotgun (WGS) entry which is preliminary data.</text>
</comment>
<evidence type="ECO:0000313" key="6">
    <source>
        <dbReference type="Proteomes" id="UP001152797"/>
    </source>
</evidence>
<dbReference type="PANTHER" id="PTHR47981">
    <property type="entry name" value="RAB FAMILY"/>
    <property type="match status" value="1"/>
</dbReference>
<sequence length="265" mass="30034">MAKKPPVPDNVIPFLRITVIGDAESGKTSLINAWMNNSCSLNYTATLDPTLYHRTMKIPNPLEEEETVTALIEVEDTYAPIRTGGIDMYGQKRDVDELVEVKPPPREPVVTPAYYGPFAEYEALTQLEYRPLSRCRMGFLLVFDATVEESLKTAMEMFNSICLQSATKTTVPKGITVFLVANKIDKDPLVDETIKTRAAAKAFAEIKELPYFEVSALKFIRVRKVFREMVEHIVLQPQLWSSDSLKEFYQNKKKVSLTQENCALQ</sequence>
<accession>A0A9P1DMX0</accession>
<dbReference type="GO" id="GO:0090385">
    <property type="term" value="P:phagosome-lysosome fusion"/>
    <property type="evidence" value="ECO:0007669"/>
    <property type="project" value="TreeGrafter"/>
</dbReference>
<dbReference type="GO" id="GO:0045335">
    <property type="term" value="C:phagocytic vesicle"/>
    <property type="evidence" value="ECO:0007669"/>
    <property type="project" value="TreeGrafter"/>
</dbReference>
<evidence type="ECO:0000313" key="5">
    <source>
        <dbReference type="EMBL" id="CAL1166674.1"/>
    </source>
</evidence>
<keyword evidence="6" id="KW-1185">Reference proteome</keyword>
<keyword evidence="3" id="KW-0342">GTP-binding</keyword>
<dbReference type="Proteomes" id="UP001152797">
    <property type="component" value="Unassembled WGS sequence"/>
</dbReference>
<dbReference type="GO" id="GO:0008333">
    <property type="term" value="P:endosome to lysosome transport"/>
    <property type="evidence" value="ECO:0007669"/>
    <property type="project" value="TreeGrafter"/>
</dbReference>
<evidence type="ECO:0000256" key="1">
    <source>
        <dbReference type="ARBA" id="ARBA00006270"/>
    </source>
</evidence>
<organism evidence="4">
    <name type="scientific">Cladocopium goreaui</name>
    <dbReference type="NCBI Taxonomy" id="2562237"/>
    <lineage>
        <taxon>Eukaryota</taxon>
        <taxon>Sar</taxon>
        <taxon>Alveolata</taxon>
        <taxon>Dinophyceae</taxon>
        <taxon>Suessiales</taxon>
        <taxon>Symbiodiniaceae</taxon>
        <taxon>Cladocopium</taxon>
    </lineage>
</organism>
<name>A0A9P1DMX0_9DINO</name>
<dbReference type="SMART" id="SM00173">
    <property type="entry name" value="RAS"/>
    <property type="match status" value="1"/>
</dbReference>
<dbReference type="GO" id="GO:0003924">
    <property type="term" value="F:GTPase activity"/>
    <property type="evidence" value="ECO:0007669"/>
    <property type="project" value="InterPro"/>
</dbReference>
<dbReference type="SUPFAM" id="SSF52540">
    <property type="entry name" value="P-loop containing nucleoside triphosphate hydrolases"/>
    <property type="match status" value="1"/>
</dbReference>
<reference evidence="5" key="2">
    <citation type="submission" date="2024-04" db="EMBL/GenBank/DDBJ databases">
        <authorList>
            <person name="Chen Y."/>
            <person name="Shah S."/>
            <person name="Dougan E. K."/>
            <person name="Thang M."/>
            <person name="Chan C."/>
        </authorList>
    </citation>
    <scope>NUCLEOTIDE SEQUENCE [LARGE SCALE GENOMIC DNA]</scope>
</reference>
<dbReference type="GO" id="GO:0005764">
    <property type="term" value="C:lysosome"/>
    <property type="evidence" value="ECO:0007669"/>
    <property type="project" value="TreeGrafter"/>
</dbReference>
<dbReference type="PROSITE" id="PS51419">
    <property type="entry name" value="RAB"/>
    <property type="match status" value="1"/>
</dbReference>
<dbReference type="OrthoDB" id="299781at2759"/>
<dbReference type="Gene3D" id="3.40.50.300">
    <property type="entry name" value="P-loop containing nucleotide triphosphate hydrolases"/>
    <property type="match status" value="1"/>
</dbReference>